<organism evidence="2 3">
    <name type="scientific">Pseudozyma flocculosa</name>
    <dbReference type="NCBI Taxonomy" id="84751"/>
    <lineage>
        <taxon>Eukaryota</taxon>
        <taxon>Fungi</taxon>
        <taxon>Dikarya</taxon>
        <taxon>Basidiomycota</taxon>
        <taxon>Ustilaginomycotina</taxon>
        <taxon>Ustilaginomycetes</taxon>
        <taxon>Ustilaginales</taxon>
        <taxon>Ustilaginaceae</taxon>
        <taxon>Pseudozyma</taxon>
    </lineage>
</organism>
<feature type="compositionally biased region" description="Low complexity" evidence="1">
    <location>
        <begin position="168"/>
        <end position="182"/>
    </location>
</feature>
<sequence>MVHPADIPDEPPPAYEAIAAETGSSTAAQHLDGPNPAAAPAAPSIAPQRTGASTNPFLSIAEGGTASSPSASSNPLSRSSQTSPPATAASPVPELPPRRYNSATGSTTSALSPHATARPGSVSAAAHRPAEPTSPGSLASSSRPASFVSPNGSAYQPPPGRPPPSGPPAASSPTSPQSASRPPARPQQNQYRPTTAPTPGQPLLRNGKLLVYPKSWTGCHKCGDTGYKHGDPTHPCRKCWDKYGKTFSGALSYSVGLNDPTFKLQKPLPIVHAPAVPHHTYSSGFGPPVGGGWPSRPSHGYVPGGYPGATGGGPWSPPPHQPPYGYPSGPYSAPPRPPPPQQPAVQRSDAETEASRMPDAPPTYTDASNVGEHERLPAQYVPPAAPPPGAGPAPMHSPPPHGPPGGYPQSPPGAGPGYGYGYGPHPPQHQGMGRPVYVNHSGRRPPPGALVVMPGDPRIGGRLCFECGGRGMTESFWFGDETCFRCRGSGRIL</sequence>
<gene>
    <name evidence="2" type="ORF">PSFLO_00316</name>
</gene>
<feature type="compositionally biased region" description="Polar residues" evidence="1">
    <location>
        <begin position="188"/>
        <end position="198"/>
    </location>
</feature>
<evidence type="ECO:0000313" key="2">
    <source>
        <dbReference type="EMBL" id="SPO34845.1"/>
    </source>
</evidence>
<dbReference type="GO" id="GO:0005737">
    <property type="term" value="C:cytoplasm"/>
    <property type="evidence" value="ECO:0007669"/>
    <property type="project" value="TreeGrafter"/>
</dbReference>
<dbReference type="Proteomes" id="UP000323386">
    <property type="component" value="Unassembled WGS sequence"/>
</dbReference>
<feature type="compositionally biased region" description="Pro residues" evidence="1">
    <location>
        <begin position="315"/>
        <end position="325"/>
    </location>
</feature>
<dbReference type="PANTHER" id="PTHR28031:SF1">
    <property type="entry name" value="PROLINE-RICH PROTEIN HUA1"/>
    <property type="match status" value="1"/>
</dbReference>
<keyword evidence="3" id="KW-1185">Reference proteome</keyword>
<feature type="region of interest" description="Disordered" evidence="1">
    <location>
        <begin position="312"/>
        <end position="434"/>
    </location>
</feature>
<evidence type="ECO:0000256" key="1">
    <source>
        <dbReference type="SAM" id="MobiDB-lite"/>
    </source>
</evidence>
<feature type="compositionally biased region" description="Low complexity" evidence="1">
    <location>
        <begin position="34"/>
        <end position="47"/>
    </location>
</feature>
<reference evidence="2 3" key="1">
    <citation type="submission" date="2018-03" db="EMBL/GenBank/DDBJ databases">
        <authorList>
            <person name="Guldener U."/>
        </authorList>
    </citation>
    <scope>NUCLEOTIDE SEQUENCE [LARGE SCALE GENOMIC DNA]</scope>
    <source>
        <strain evidence="2 3">DAOM196992</strain>
    </source>
</reference>
<feature type="compositionally biased region" description="Polar residues" evidence="1">
    <location>
        <begin position="134"/>
        <end position="151"/>
    </location>
</feature>
<dbReference type="AlphaFoldDB" id="A0A5C3ET42"/>
<feature type="compositionally biased region" description="Pro residues" evidence="1">
    <location>
        <begin position="383"/>
        <end position="414"/>
    </location>
</feature>
<dbReference type="InterPro" id="IPR038910">
    <property type="entry name" value="Hua1-like"/>
</dbReference>
<dbReference type="OrthoDB" id="2405700at2759"/>
<feature type="compositionally biased region" description="Low complexity" evidence="1">
    <location>
        <begin position="66"/>
        <end position="91"/>
    </location>
</feature>
<dbReference type="PANTHER" id="PTHR28031">
    <property type="entry name" value="PROLINE-RICH PROTEIN HUA1"/>
    <property type="match status" value="1"/>
</dbReference>
<dbReference type="EMBL" id="OOIP01000001">
    <property type="protein sequence ID" value="SPO34845.1"/>
    <property type="molecule type" value="Genomic_DNA"/>
</dbReference>
<evidence type="ECO:0000313" key="3">
    <source>
        <dbReference type="Proteomes" id="UP000323386"/>
    </source>
</evidence>
<feature type="compositionally biased region" description="Pro residues" evidence="1">
    <location>
        <begin position="156"/>
        <end position="167"/>
    </location>
</feature>
<feature type="region of interest" description="Disordered" evidence="1">
    <location>
        <begin position="1"/>
        <end position="206"/>
    </location>
</feature>
<protein>
    <submittedName>
        <fullName evidence="2">Uncharacterized protein</fullName>
    </submittedName>
</protein>
<accession>A0A5C3ET42</accession>
<name>A0A5C3ET42_9BASI</name>
<feature type="compositionally biased region" description="Polar residues" evidence="1">
    <location>
        <begin position="101"/>
        <end position="111"/>
    </location>
</feature>
<feature type="compositionally biased region" description="Pro residues" evidence="1">
    <location>
        <begin position="332"/>
        <end position="342"/>
    </location>
</feature>
<proteinExistence type="predicted"/>